<dbReference type="InterPro" id="IPR015424">
    <property type="entry name" value="PyrdxlP-dep_Trfase"/>
</dbReference>
<dbReference type="PATRIC" id="fig|908809.3.peg.2446"/>
<dbReference type="Gene3D" id="3.40.640.10">
    <property type="entry name" value="Type I PLP-dependent aspartate aminotransferase-like (Major domain)"/>
    <property type="match status" value="1"/>
</dbReference>
<dbReference type="Pfam" id="PF01041">
    <property type="entry name" value="DegT_DnrJ_EryC1"/>
    <property type="match status" value="1"/>
</dbReference>
<dbReference type="Gene3D" id="3.90.1150.10">
    <property type="entry name" value="Aspartate Aminotransferase, domain 1"/>
    <property type="match status" value="1"/>
</dbReference>
<keyword evidence="10" id="KW-1185">Reference proteome</keyword>
<keyword evidence="4 7" id="KW-0663">Pyridoxal phosphate</keyword>
<dbReference type="EMBL" id="LKHP01000036">
    <property type="protein sequence ID" value="KRQ85774.1"/>
    <property type="molecule type" value="Genomic_DNA"/>
</dbReference>
<dbReference type="GO" id="GO:0000271">
    <property type="term" value="P:polysaccharide biosynthetic process"/>
    <property type="evidence" value="ECO:0007669"/>
    <property type="project" value="TreeGrafter"/>
</dbReference>
<keyword evidence="3 9" id="KW-0808">Transferase</keyword>
<comment type="caution">
    <text evidence="9">The sequence shown here is derived from an EMBL/GenBank/DDBJ whole genome shotgun (WGS) entry which is preliminary data.</text>
</comment>
<feature type="active site" description="Proton acceptor" evidence="6">
    <location>
        <position position="180"/>
    </location>
</feature>
<dbReference type="InterPro" id="IPR015421">
    <property type="entry name" value="PyrdxlP-dep_Trfase_major"/>
</dbReference>
<dbReference type="SUPFAM" id="SSF53383">
    <property type="entry name" value="PLP-dependent transferases"/>
    <property type="match status" value="1"/>
</dbReference>
<gene>
    <name evidence="9" type="primary">arnB</name>
    <name evidence="9" type="ORF">ABG79_02452</name>
</gene>
<organism evidence="9 10">
    <name type="scientific">Caloramator mitchellensis</name>
    <dbReference type="NCBI Taxonomy" id="908809"/>
    <lineage>
        <taxon>Bacteria</taxon>
        <taxon>Bacillati</taxon>
        <taxon>Bacillota</taxon>
        <taxon>Clostridia</taxon>
        <taxon>Eubacteriales</taxon>
        <taxon>Clostridiaceae</taxon>
        <taxon>Caloramator</taxon>
    </lineage>
</organism>
<dbReference type="EC" id="2.6.1.87" evidence="9"/>
<accession>A0A0R3JX64</accession>
<dbReference type="OrthoDB" id="9810913at2"/>
<evidence type="ECO:0000313" key="9">
    <source>
        <dbReference type="EMBL" id="KRQ85774.1"/>
    </source>
</evidence>
<dbReference type="AlphaFoldDB" id="A0A0R3JX64"/>
<dbReference type="CDD" id="cd00616">
    <property type="entry name" value="AHBA_syn"/>
    <property type="match status" value="1"/>
</dbReference>
<dbReference type="PIRSF" id="PIRSF000390">
    <property type="entry name" value="PLP_StrS"/>
    <property type="match status" value="1"/>
</dbReference>
<evidence type="ECO:0000313" key="10">
    <source>
        <dbReference type="Proteomes" id="UP000052015"/>
    </source>
</evidence>
<comment type="similarity">
    <text evidence="5 8">Belongs to the DegT/DnrJ/EryC1 family.</text>
</comment>
<dbReference type="PANTHER" id="PTHR30244">
    <property type="entry name" value="TRANSAMINASE"/>
    <property type="match status" value="1"/>
</dbReference>
<evidence type="ECO:0000256" key="6">
    <source>
        <dbReference type="PIRSR" id="PIRSR000390-1"/>
    </source>
</evidence>
<evidence type="ECO:0000256" key="8">
    <source>
        <dbReference type="RuleBase" id="RU004508"/>
    </source>
</evidence>
<dbReference type="RefSeq" id="WP_057979712.1">
    <property type="nucleotide sequence ID" value="NZ_LKHP01000036.1"/>
</dbReference>
<evidence type="ECO:0000256" key="3">
    <source>
        <dbReference type="ARBA" id="ARBA00022679"/>
    </source>
</evidence>
<evidence type="ECO:0000256" key="5">
    <source>
        <dbReference type="ARBA" id="ARBA00037999"/>
    </source>
</evidence>
<protein>
    <submittedName>
        <fullName evidence="9">UDP-4-amino-4-deoxy-L-arabinose--oxoglutarate aminotransferase</fullName>
        <ecNumber evidence="9">2.6.1.87</ecNumber>
    </submittedName>
</protein>
<dbReference type="STRING" id="908809.ABG79_02452"/>
<name>A0A0R3JX64_CALMK</name>
<evidence type="ECO:0000256" key="2">
    <source>
        <dbReference type="ARBA" id="ARBA00022576"/>
    </source>
</evidence>
<dbReference type="Proteomes" id="UP000052015">
    <property type="component" value="Unassembled WGS sequence"/>
</dbReference>
<dbReference type="InterPro" id="IPR015422">
    <property type="entry name" value="PyrdxlP-dep_Trfase_small"/>
</dbReference>
<dbReference type="PANTHER" id="PTHR30244:SF34">
    <property type="entry name" value="DTDP-4-AMINO-4,6-DIDEOXYGALACTOSE TRANSAMINASE"/>
    <property type="match status" value="1"/>
</dbReference>
<dbReference type="GO" id="GO:0099620">
    <property type="term" value="F:UDP-4-amino-4-deoxy-L-arabinose aminotransferase"/>
    <property type="evidence" value="ECO:0007669"/>
    <property type="project" value="UniProtKB-EC"/>
</dbReference>
<comment type="cofactor">
    <cofactor evidence="1">
        <name>pyridoxal 5'-phosphate</name>
        <dbReference type="ChEBI" id="CHEBI:597326"/>
    </cofactor>
</comment>
<sequence>MIKLSVPDVGEDELRELKKVLDSKWLVQGEKVDEFENLVKNYLGIKNVIAVSSGTAALHLALLAIGIMPGDEVIVPDFTFPATANVVEIVGATPRFVDIDINSFNIDVNKIEREINDKTKAIIPVHEFGCPAEMDKIIELAKKYNLRVIEDAACALGSEYKDKKVGTIGDIGCFSLHPRKNITTGEGGLVVTNNDEFAKKVKILRNHGINIENGKIEFILPGFNYRMTNLQGALGVIQIKKIDKIYEERKKIVDEYNRLLKDLDLIRLPNEAIVGKHIWQTYHILLDNRMDRNRLLKYLRENDIECNYGAYAVHNEPYYKNKYKYNDDDFYNSIYAATKGVALPLHSKLGMKVVKYLVDKIKSFCNDNG</sequence>
<proteinExistence type="inferred from homology"/>
<dbReference type="GO" id="GO:0030170">
    <property type="term" value="F:pyridoxal phosphate binding"/>
    <property type="evidence" value="ECO:0007669"/>
    <property type="project" value="TreeGrafter"/>
</dbReference>
<keyword evidence="2 9" id="KW-0032">Aminotransferase</keyword>
<dbReference type="InterPro" id="IPR000653">
    <property type="entry name" value="DegT/StrS_aminotransferase"/>
</dbReference>
<feature type="modified residue" description="N6-(pyridoxal phosphate)lysine" evidence="7">
    <location>
        <position position="180"/>
    </location>
</feature>
<evidence type="ECO:0000256" key="4">
    <source>
        <dbReference type="ARBA" id="ARBA00022898"/>
    </source>
</evidence>
<evidence type="ECO:0000256" key="1">
    <source>
        <dbReference type="ARBA" id="ARBA00001933"/>
    </source>
</evidence>
<dbReference type="FunFam" id="3.40.640.10:FF:000090">
    <property type="entry name" value="Pyridoxal phosphate-dependent aminotransferase"/>
    <property type="match status" value="1"/>
</dbReference>
<reference evidence="9 10" key="1">
    <citation type="submission" date="2015-09" db="EMBL/GenBank/DDBJ databases">
        <title>Draft genome sequence of a Caloramator mitchellensis, a moderate thermophile from the Great Artesian Basin of Australia.</title>
        <authorList>
            <person name="Patel B.K."/>
        </authorList>
    </citation>
    <scope>NUCLEOTIDE SEQUENCE [LARGE SCALE GENOMIC DNA]</scope>
    <source>
        <strain evidence="9 10">VF08</strain>
    </source>
</reference>
<evidence type="ECO:0000256" key="7">
    <source>
        <dbReference type="PIRSR" id="PIRSR000390-2"/>
    </source>
</evidence>